<dbReference type="InterPro" id="IPR029069">
    <property type="entry name" value="HotDog_dom_sf"/>
</dbReference>
<dbReference type="EMBL" id="JACYTR010000009">
    <property type="protein sequence ID" value="MBD8525407.1"/>
    <property type="molecule type" value="Genomic_DNA"/>
</dbReference>
<gene>
    <name evidence="2" type="ORF">IFO71_06595</name>
</gene>
<reference evidence="2 3" key="1">
    <citation type="submission" date="2020-09" db="EMBL/GenBank/DDBJ databases">
        <title>Pseudoxanthomonas sp. CAU 1598 isolated from sand of Yaerae Beach.</title>
        <authorList>
            <person name="Kim W."/>
        </authorList>
    </citation>
    <scope>NUCLEOTIDE SEQUENCE [LARGE SCALE GENOMIC DNA]</scope>
    <source>
        <strain evidence="2 3">CAU 1598</strain>
    </source>
</reference>
<sequence length="113" mass="12273">MSTPASQASTPLCIAADHPCLPGHFPQQPLVPGVLILDRVVAAVRAVRGDLRLCRLPQVKFLRPLLPDQPAEIHWQAADHEADVRVKFEVVDGAQLIARGDLLLRQAEADDGC</sequence>
<dbReference type="RefSeq" id="WP_192028759.1">
    <property type="nucleotide sequence ID" value="NZ_JACYTR010000009.1"/>
</dbReference>
<dbReference type="Proteomes" id="UP000613768">
    <property type="component" value="Unassembled WGS sequence"/>
</dbReference>
<dbReference type="Gene3D" id="3.10.129.10">
    <property type="entry name" value="Hotdog Thioesterase"/>
    <property type="match status" value="1"/>
</dbReference>
<proteinExistence type="predicted"/>
<dbReference type="GO" id="GO:0016829">
    <property type="term" value="F:lyase activity"/>
    <property type="evidence" value="ECO:0007669"/>
    <property type="project" value="UniProtKB-KW"/>
</dbReference>
<keyword evidence="3" id="KW-1185">Reference proteome</keyword>
<name>A0AAW3ZK42_9GAMM</name>
<dbReference type="SUPFAM" id="SSF54637">
    <property type="entry name" value="Thioesterase/thiol ester dehydrase-isomerase"/>
    <property type="match status" value="1"/>
</dbReference>
<evidence type="ECO:0000313" key="2">
    <source>
        <dbReference type="EMBL" id="MBD8525407.1"/>
    </source>
</evidence>
<evidence type="ECO:0000259" key="1">
    <source>
        <dbReference type="Pfam" id="PF22818"/>
    </source>
</evidence>
<feature type="domain" description="ApeI dehydratase-like" evidence="1">
    <location>
        <begin position="6"/>
        <end position="95"/>
    </location>
</feature>
<protein>
    <submittedName>
        <fullName evidence="2">Hydroxymyristoyl-ACP dehydratase</fullName>
    </submittedName>
</protein>
<dbReference type="InterPro" id="IPR054545">
    <property type="entry name" value="ApeI-like"/>
</dbReference>
<organism evidence="2 3">
    <name type="scientific">Pseudomarimonas arenosa</name>
    <dbReference type="NCBI Taxonomy" id="2774145"/>
    <lineage>
        <taxon>Bacteria</taxon>
        <taxon>Pseudomonadati</taxon>
        <taxon>Pseudomonadota</taxon>
        <taxon>Gammaproteobacteria</taxon>
        <taxon>Lysobacterales</taxon>
        <taxon>Lysobacteraceae</taxon>
        <taxon>Pseudomarimonas</taxon>
    </lineage>
</organism>
<dbReference type="Pfam" id="PF22818">
    <property type="entry name" value="ApeI-like"/>
    <property type="match status" value="1"/>
</dbReference>
<dbReference type="AlphaFoldDB" id="A0AAW3ZK42"/>
<comment type="caution">
    <text evidence="2">The sequence shown here is derived from an EMBL/GenBank/DDBJ whole genome shotgun (WGS) entry which is preliminary data.</text>
</comment>
<accession>A0AAW3ZK42</accession>
<evidence type="ECO:0000313" key="3">
    <source>
        <dbReference type="Proteomes" id="UP000613768"/>
    </source>
</evidence>